<organism evidence="4 5">
    <name type="scientific">Aureliella helgolandensis</name>
    <dbReference type="NCBI Taxonomy" id="2527968"/>
    <lineage>
        <taxon>Bacteria</taxon>
        <taxon>Pseudomonadati</taxon>
        <taxon>Planctomycetota</taxon>
        <taxon>Planctomycetia</taxon>
        <taxon>Pirellulales</taxon>
        <taxon>Pirellulaceae</taxon>
        <taxon>Aureliella</taxon>
    </lineage>
</organism>
<feature type="domain" description="Smf/DprA SLOG" evidence="2">
    <location>
        <begin position="82"/>
        <end position="290"/>
    </location>
</feature>
<keyword evidence="5" id="KW-1185">Reference proteome</keyword>
<dbReference type="InterPro" id="IPR041614">
    <property type="entry name" value="DprA_WH"/>
</dbReference>
<dbReference type="AlphaFoldDB" id="A0A518G0M4"/>
<dbReference type="NCBIfam" id="TIGR00732">
    <property type="entry name" value="dprA"/>
    <property type="match status" value="1"/>
</dbReference>
<sequence length="369" mass="39755">MNSEAHLAEYLRLVLTTGVGPQTLARLLNRFGSPEAVFSASPLELSEVDGVGIALSRRLLSTEFRDQASFVMEECQQRDIRILLPTDEEFPRLLLEIPDPPSVLYVKGRLSPRDGLAIGMVGTRNATQYGRSQTERFAKSLARAGLTIVSGLARGIDATAHRAAIDVEGRTIAVLSSGVAEIYPPQHAQLAEEICQQGAVISEMPPGTIPKKGMFPQRNRLISGLSLGTIVLEAAERSGALITARLAGEQGREVFALPGMVTMPNARGCHRLIRDGAHLIDCPEDVLDALGPLVEGVTLAPEQVVRNAAELLLNEQESAVLQAISAEPTDINQVVVVSGLPVPRVLSTLSVLEMRHLVRRVSGQLVQRI</sequence>
<dbReference type="EMBL" id="CP036298">
    <property type="protein sequence ID" value="QDV22151.1"/>
    <property type="molecule type" value="Genomic_DNA"/>
</dbReference>
<dbReference type="KEGG" id="ahel:Q31a_04340"/>
<dbReference type="InterPro" id="IPR003488">
    <property type="entry name" value="DprA"/>
</dbReference>
<dbReference type="GO" id="GO:0009294">
    <property type="term" value="P:DNA-mediated transformation"/>
    <property type="evidence" value="ECO:0007669"/>
    <property type="project" value="InterPro"/>
</dbReference>
<comment type="similarity">
    <text evidence="1">Belongs to the DprA/Smf family.</text>
</comment>
<feature type="domain" description="DprA winged helix" evidence="3">
    <location>
        <begin position="312"/>
        <end position="364"/>
    </location>
</feature>
<evidence type="ECO:0000313" key="4">
    <source>
        <dbReference type="EMBL" id="QDV22151.1"/>
    </source>
</evidence>
<dbReference type="PANTHER" id="PTHR43022:SF1">
    <property type="entry name" value="PROTEIN SMF"/>
    <property type="match status" value="1"/>
</dbReference>
<proteinExistence type="inferred from homology"/>
<dbReference type="Pfam" id="PF02481">
    <property type="entry name" value="DNA_processg_A"/>
    <property type="match status" value="1"/>
</dbReference>
<dbReference type="OrthoDB" id="9785707at2"/>
<dbReference type="PANTHER" id="PTHR43022">
    <property type="entry name" value="PROTEIN SMF"/>
    <property type="match status" value="1"/>
</dbReference>
<accession>A0A518G0M4</accession>
<gene>
    <name evidence="4" type="ORF">Q31a_04340</name>
</gene>
<dbReference type="InterPro" id="IPR010994">
    <property type="entry name" value="RuvA_2-like"/>
</dbReference>
<protein>
    <submittedName>
        <fullName evidence="4">Uncharacterized protein</fullName>
    </submittedName>
</protein>
<dbReference type="RefSeq" id="WP_145073253.1">
    <property type="nucleotide sequence ID" value="NZ_CP036298.1"/>
</dbReference>
<dbReference type="InterPro" id="IPR057666">
    <property type="entry name" value="DrpA_SLOG"/>
</dbReference>
<evidence type="ECO:0000259" key="3">
    <source>
        <dbReference type="Pfam" id="PF17782"/>
    </source>
</evidence>
<reference evidence="4 5" key="1">
    <citation type="submission" date="2019-02" db="EMBL/GenBank/DDBJ databases">
        <title>Deep-cultivation of Planctomycetes and their phenomic and genomic characterization uncovers novel biology.</title>
        <authorList>
            <person name="Wiegand S."/>
            <person name="Jogler M."/>
            <person name="Boedeker C."/>
            <person name="Pinto D."/>
            <person name="Vollmers J."/>
            <person name="Rivas-Marin E."/>
            <person name="Kohn T."/>
            <person name="Peeters S.H."/>
            <person name="Heuer A."/>
            <person name="Rast P."/>
            <person name="Oberbeckmann S."/>
            <person name="Bunk B."/>
            <person name="Jeske O."/>
            <person name="Meyerdierks A."/>
            <person name="Storesund J.E."/>
            <person name="Kallscheuer N."/>
            <person name="Luecker S."/>
            <person name="Lage O.M."/>
            <person name="Pohl T."/>
            <person name="Merkel B.J."/>
            <person name="Hornburger P."/>
            <person name="Mueller R.-W."/>
            <person name="Bruemmer F."/>
            <person name="Labrenz M."/>
            <person name="Spormann A.M."/>
            <person name="Op den Camp H."/>
            <person name="Overmann J."/>
            <person name="Amann R."/>
            <person name="Jetten M.S.M."/>
            <person name="Mascher T."/>
            <person name="Medema M.H."/>
            <person name="Devos D.P."/>
            <person name="Kaster A.-K."/>
            <person name="Ovreas L."/>
            <person name="Rohde M."/>
            <person name="Galperin M.Y."/>
            <person name="Jogler C."/>
        </authorList>
    </citation>
    <scope>NUCLEOTIDE SEQUENCE [LARGE SCALE GENOMIC DNA]</scope>
    <source>
        <strain evidence="4 5">Q31a</strain>
    </source>
</reference>
<dbReference type="InterPro" id="IPR036388">
    <property type="entry name" value="WH-like_DNA-bd_sf"/>
</dbReference>
<dbReference type="Gene3D" id="3.40.50.450">
    <property type="match status" value="1"/>
</dbReference>
<dbReference type="Pfam" id="PF17782">
    <property type="entry name" value="WHD_DprA"/>
    <property type="match status" value="1"/>
</dbReference>
<evidence type="ECO:0000313" key="5">
    <source>
        <dbReference type="Proteomes" id="UP000318017"/>
    </source>
</evidence>
<evidence type="ECO:0000256" key="1">
    <source>
        <dbReference type="ARBA" id="ARBA00006525"/>
    </source>
</evidence>
<dbReference type="SUPFAM" id="SSF47781">
    <property type="entry name" value="RuvA domain 2-like"/>
    <property type="match status" value="1"/>
</dbReference>
<dbReference type="Pfam" id="PF14520">
    <property type="entry name" value="HHH_5"/>
    <property type="match status" value="1"/>
</dbReference>
<dbReference type="Gene3D" id="1.10.10.10">
    <property type="entry name" value="Winged helix-like DNA-binding domain superfamily/Winged helix DNA-binding domain"/>
    <property type="match status" value="1"/>
</dbReference>
<dbReference type="SUPFAM" id="SSF102405">
    <property type="entry name" value="MCP/YpsA-like"/>
    <property type="match status" value="1"/>
</dbReference>
<evidence type="ECO:0000259" key="2">
    <source>
        <dbReference type="Pfam" id="PF02481"/>
    </source>
</evidence>
<dbReference type="Proteomes" id="UP000318017">
    <property type="component" value="Chromosome"/>
</dbReference>
<name>A0A518G0M4_9BACT</name>